<gene>
    <name evidence="1" type="ORF">ERS008476_00781</name>
</gene>
<dbReference type="RefSeq" id="WP_053008937.1">
    <property type="nucleotide sequence ID" value="NZ_CWJI01000001.1"/>
</dbReference>
<accession>A0A0H5LSD4</accession>
<proteinExistence type="predicted"/>
<organism evidence="1 2">
    <name type="scientific">Yersinia intermedia</name>
    <dbReference type="NCBI Taxonomy" id="631"/>
    <lineage>
        <taxon>Bacteria</taxon>
        <taxon>Pseudomonadati</taxon>
        <taxon>Pseudomonadota</taxon>
        <taxon>Gammaproteobacteria</taxon>
        <taxon>Enterobacterales</taxon>
        <taxon>Yersiniaceae</taxon>
        <taxon>Yersinia</taxon>
    </lineage>
</organism>
<dbReference type="Proteomes" id="UP000043316">
    <property type="component" value="Unassembled WGS sequence"/>
</dbReference>
<evidence type="ECO:0000313" key="2">
    <source>
        <dbReference type="Proteomes" id="UP000043316"/>
    </source>
</evidence>
<dbReference type="EMBL" id="CWJI01000001">
    <property type="protein sequence ID" value="CRY53877.1"/>
    <property type="molecule type" value="Genomic_DNA"/>
</dbReference>
<sequence>MTVLTIYFCGTGSNKFDDSNLNFWNGELISNLASHHLGREFAEWIIIDGPGSGNIQDDELWVESGKYYGWLGSAFGYGWQENVNHAIQMIKGNFDWRREKLTEQQYLQLKRAGVPIKDVEVTGSFFWRHYDYGKRKISQQQLQQQIIQSFRKGGVIPTQVNLVGWSRGGISCHMLANAMLGDPTLKTIPVNIFAVDPVPGPMNFQREKVTLGHNVKEYVAFYARDERSKGFSCVIPETDKSTAVHIYPMSGRHATLVGNASSDGIFGSKILFEAGMVVRHFAETCLTRWGVNQDKKLDLDEEQLFELHIAMQRNAELYTKMQSISYTGITENDDGERYVSKGKMGTRFSLIKGDVYTPASGLTSDFLVNNSIYDRLK</sequence>
<name>A0A0H5LSD4_YERIN</name>
<reference evidence="2" key="1">
    <citation type="submission" date="2015-03" db="EMBL/GenBank/DDBJ databases">
        <authorList>
            <consortium name="Pathogen Informatics"/>
        </authorList>
    </citation>
    <scope>NUCLEOTIDE SEQUENCE [LARGE SCALE GENOMIC DNA]</scope>
    <source>
        <strain evidence="2">R148</strain>
    </source>
</reference>
<dbReference type="AlphaFoldDB" id="A0A0H5LSD4"/>
<protein>
    <submittedName>
        <fullName evidence="1">Uncharacterized protein</fullName>
    </submittedName>
</protein>
<evidence type="ECO:0000313" key="1">
    <source>
        <dbReference type="EMBL" id="CRY53877.1"/>
    </source>
</evidence>